<keyword evidence="3 6" id="KW-0713">Self-incompatibility</keyword>
<evidence type="ECO:0000256" key="6">
    <source>
        <dbReference type="RuleBase" id="RU367044"/>
    </source>
</evidence>
<dbReference type="Pfam" id="PF05938">
    <property type="entry name" value="Self-incomp_S1"/>
    <property type="match status" value="2"/>
</dbReference>
<evidence type="ECO:0000313" key="8">
    <source>
        <dbReference type="Proteomes" id="UP000824120"/>
    </source>
</evidence>
<dbReference type="InterPro" id="IPR010264">
    <property type="entry name" value="Self-incomp_S1"/>
</dbReference>
<dbReference type="GO" id="GO:0060320">
    <property type="term" value="P:rejection of self pollen"/>
    <property type="evidence" value="ECO:0007669"/>
    <property type="project" value="UniProtKB-KW"/>
</dbReference>
<protein>
    <recommendedName>
        <fullName evidence="6">S-protein homolog</fullName>
    </recommendedName>
</protein>
<evidence type="ECO:0000256" key="4">
    <source>
        <dbReference type="ARBA" id="ARBA00022525"/>
    </source>
</evidence>
<evidence type="ECO:0000256" key="3">
    <source>
        <dbReference type="ARBA" id="ARBA00022471"/>
    </source>
</evidence>
<evidence type="ECO:0000256" key="2">
    <source>
        <dbReference type="ARBA" id="ARBA00005581"/>
    </source>
</evidence>
<dbReference type="EMBL" id="JACXVP010000009">
    <property type="protein sequence ID" value="KAG5588385.1"/>
    <property type="molecule type" value="Genomic_DNA"/>
</dbReference>
<evidence type="ECO:0000256" key="5">
    <source>
        <dbReference type="ARBA" id="ARBA00022729"/>
    </source>
</evidence>
<accession>A0A9J5XJ92</accession>
<dbReference type="AlphaFoldDB" id="A0A9J5XJ92"/>
<dbReference type="GO" id="GO:0005576">
    <property type="term" value="C:extracellular region"/>
    <property type="evidence" value="ECO:0007669"/>
    <property type="project" value="UniProtKB-SubCell"/>
</dbReference>
<evidence type="ECO:0000256" key="1">
    <source>
        <dbReference type="ARBA" id="ARBA00004613"/>
    </source>
</evidence>
<reference evidence="7 8" key="1">
    <citation type="submission" date="2020-09" db="EMBL/GenBank/DDBJ databases">
        <title>De no assembly of potato wild relative species, Solanum commersonii.</title>
        <authorList>
            <person name="Cho K."/>
        </authorList>
    </citation>
    <scope>NUCLEOTIDE SEQUENCE [LARGE SCALE GENOMIC DNA]</scope>
    <source>
        <strain evidence="7">LZ3.2</strain>
        <tissue evidence="7">Leaf</tissue>
    </source>
</reference>
<evidence type="ECO:0000313" key="7">
    <source>
        <dbReference type="EMBL" id="KAG5588385.1"/>
    </source>
</evidence>
<dbReference type="PANTHER" id="PTHR31232">
    <property type="match status" value="1"/>
</dbReference>
<keyword evidence="8" id="KW-1185">Reference proteome</keyword>
<gene>
    <name evidence="7" type="ORF">H5410_048819</name>
</gene>
<dbReference type="Proteomes" id="UP000824120">
    <property type="component" value="Chromosome 9"/>
</dbReference>
<comment type="caution">
    <text evidence="7">The sequence shown here is derived from an EMBL/GenBank/DDBJ whole genome shotgun (WGS) entry which is preliminary data.</text>
</comment>
<sequence length="143" mass="16367">MPYNIRGCSPSFDIHNDLPQNTPQLKFHCASGDDDLGYHYPAIGSDFHWSFCATPATLFFCHFWWNEKDLAFDVYNQITGCVTDGSVPDYVVNCHWQVKADGYCEEKHEVHVHNDLHQNIPQLEVHCASGDDELGYRYPEIGT</sequence>
<organism evidence="7 8">
    <name type="scientific">Solanum commersonii</name>
    <name type="common">Commerson's wild potato</name>
    <name type="synonym">Commerson's nightshade</name>
    <dbReference type="NCBI Taxonomy" id="4109"/>
    <lineage>
        <taxon>Eukaryota</taxon>
        <taxon>Viridiplantae</taxon>
        <taxon>Streptophyta</taxon>
        <taxon>Embryophyta</taxon>
        <taxon>Tracheophyta</taxon>
        <taxon>Spermatophyta</taxon>
        <taxon>Magnoliopsida</taxon>
        <taxon>eudicotyledons</taxon>
        <taxon>Gunneridae</taxon>
        <taxon>Pentapetalae</taxon>
        <taxon>asterids</taxon>
        <taxon>lamiids</taxon>
        <taxon>Solanales</taxon>
        <taxon>Solanaceae</taxon>
        <taxon>Solanoideae</taxon>
        <taxon>Solaneae</taxon>
        <taxon>Solanum</taxon>
    </lineage>
</organism>
<proteinExistence type="inferred from homology"/>
<keyword evidence="5" id="KW-0732">Signal</keyword>
<comment type="similarity">
    <text evidence="2 6">Belongs to the plant self-incompatibility (S1) protein family.</text>
</comment>
<dbReference type="OrthoDB" id="1289429at2759"/>
<comment type="subcellular location">
    <subcellularLocation>
        <location evidence="1 6">Secreted</location>
    </subcellularLocation>
</comment>
<dbReference type="PANTHER" id="PTHR31232:SF166">
    <property type="entry name" value="S-PROTEIN HOMOLOG"/>
    <property type="match status" value="1"/>
</dbReference>
<keyword evidence="4 6" id="KW-0964">Secreted</keyword>
<name>A0A9J5XJ92_SOLCO</name>